<feature type="compositionally biased region" description="Basic and acidic residues" evidence="1">
    <location>
        <begin position="1"/>
        <end position="10"/>
    </location>
</feature>
<dbReference type="Proteomes" id="UP000596661">
    <property type="component" value="Chromosome 2"/>
</dbReference>
<reference evidence="2" key="2">
    <citation type="submission" date="2021-03" db="UniProtKB">
        <authorList>
            <consortium name="EnsemblPlants"/>
        </authorList>
    </citation>
    <scope>IDENTIFICATION</scope>
</reference>
<evidence type="ECO:0000313" key="3">
    <source>
        <dbReference type="Proteomes" id="UP000596661"/>
    </source>
</evidence>
<reference evidence="2" key="1">
    <citation type="submission" date="2018-11" db="EMBL/GenBank/DDBJ databases">
        <authorList>
            <person name="Grassa J C."/>
        </authorList>
    </citation>
    <scope>NUCLEOTIDE SEQUENCE [LARGE SCALE GENOMIC DNA]</scope>
</reference>
<dbReference type="AlphaFoldDB" id="A0A803NSG5"/>
<feature type="compositionally biased region" description="Acidic residues" evidence="1">
    <location>
        <begin position="128"/>
        <end position="168"/>
    </location>
</feature>
<evidence type="ECO:0000256" key="1">
    <source>
        <dbReference type="SAM" id="MobiDB-lite"/>
    </source>
</evidence>
<accession>A0A803NSG5</accession>
<dbReference type="EnsemblPlants" id="evm.model.02.1145">
    <property type="protein sequence ID" value="cds.evm.model.02.1145"/>
    <property type="gene ID" value="evm.TU.02.1145"/>
</dbReference>
<name>A0A803NSG5_CANSA</name>
<dbReference type="EMBL" id="UZAU01000163">
    <property type="status" value="NOT_ANNOTATED_CDS"/>
    <property type="molecule type" value="Genomic_DNA"/>
</dbReference>
<organism evidence="2 3">
    <name type="scientific">Cannabis sativa</name>
    <name type="common">Hemp</name>
    <name type="synonym">Marijuana</name>
    <dbReference type="NCBI Taxonomy" id="3483"/>
    <lineage>
        <taxon>Eukaryota</taxon>
        <taxon>Viridiplantae</taxon>
        <taxon>Streptophyta</taxon>
        <taxon>Embryophyta</taxon>
        <taxon>Tracheophyta</taxon>
        <taxon>Spermatophyta</taxon>
        <taxon>Magnoliopsida</taxon>
        <taxon>eudicotyledons</taxon>
        <taxon>Gunneridae</taxon>
        <taxon>Pentapetalae</taxon>
        <taxon>rosids</taxon>
        <taxon>fabids</taxon>
        <taxon>Rosales</taxon>
        <taxon>Cannabaceae</taxon>
        <taxon>Cannabis</taxon>
    </lineage>
</organism>
<feature type="region of interest" description="Disordered" evidence="1">
    <location>
        <begin position="1"/>
        <end position="46"/>
    </location>
</feature>
<sequence length="412" mass="45587">MWKQKFKDHSPSPTSPAPSKRKLDVHSPSKRVSKRHQPMEEESNSNFKFDDEFIQLAKVAKCYLLGGPPGKVVSIEKLDTVDSSCYNEYGWGKECFEMTIESLKAKNRQCEQHHLQSAFKSCINNDDVVGDGENEDDEKIDYEEDDEPGDDDVKDDDDDDDDDEDGGGGDDCGQSVSVVEKVKIDEVHVAVDGGSKLNEDVVDASTAQECTKIDDKLVVASGIFADLKENLFSKDDDDFIDVGASMACGVQAVEKMIFYLSILMESSSTPVVAGQTSVSFGFHGLVQNDVRDIVVFEETPILIPEKRDKKKGAMLKSPFIELGSSGAKLDYVSNSPDDSDIKIVKYVRGSCPLDDKIGEPVEPTLEIAFDVWLGQSLRSKKLSKTANNVYLKGKYKISPPFWFGVEEVDNKT</sequence>
<proteinExistence type="predicted"/>
<evidence type="ECO:0000313" key="2">
    <source>
        <dbReference type="EnsemblPlants" id="cds.evm.model.02.1145"/>
    </source>
</evidence>
<keyword evidence="3" id="KW-1185">Reference proteome</keyword>
<feature type="region of interest" description="Disordered" evidence="1">
    <location>
        <begin position="126"/>
        <end position="174"/>
    </location>
</feature>
<dbReference type="Gramene" id="evm.model.02.1145">
    <property type="protein sequence ID" value="cds.evm.model.02.1145"/>
    <property type="gene ID" value="evm.TU.02.1145"/>
</dbReference>
<protein>
    <submittedName>
        <fullName evidence="2">Uncharacterized protein</fullName>
    </submittedName>
</protein>